<evidence type="ECO:0000256" key="2">
    <source>
        <dbReference type="SAM" id="SignalP"/>
    </source>
</evidence>
<evidence type="ECO:0000256" key="1">
    <source>
        <dbReference type="SAM" id="MobiDB-lite"/>
    </source>
</evidence>
<dbReference type="RefSeq" id="WP_186872841.1">
    <property type="nucleotide sequence ID" value="NZ_JACOOR010000001.1"/>
</dbReference>
<evidence type="ECO:0000313" key="3">
    <source>
        <dbReference type="EMBL" id="MBC5658441.1"/>
    </source>
</evidence>
<organism evidence="3 4">
    <name type="scientific">Anaerosacchariphilus hominis</name>
    <dbReference type="NCBI Taxonomy" id="2763017"/>
    <lineage>
        <taxon>Bacteria</taxon>
        <taxon>Bacillati</taxon>
        <taxon>Bacillota</taxon>
        <taxon>Clostridia</taxon>
        <taxon>Lachnospirales</taxon>
        <taxon>Lachnospiraceae</taxon>
        <taxon>Anaerosacchariphilus</taxon>
    </lineage>
</organism>
<gene>
    <name evidence="3" type="ORF">H8S44_01400</name>
</gene>
<reference evidence="3" key="1">
    <citation type="submission" date="2020-08" db="EMBL/GenBank/DDBJ databases">
        <title>Genome public.</title>
        <authorList>
            <person name="Liu C."/>
            <person name="Sun Q."/>
        </authorList>
    </citation>
    <scope>NUCLEOTIDE SEQUENCE</scope>
    <source>
        <strain evidence="3">NSJ-68</strain>
    </source>
</reference>
<feature type="region of interest" description="Disordered" evidence="1">
    <location>
        <begin position="25"/>
        <end position="63"/>
    </location>
</feature>
<dbReference type="EMBL" id="JACOOR010000001">
    <property type="protein sequence ID" value="MBC5658441.1"/>
    <property type="molecule type" value="Genomic_DNA"/>
</dbReference>
<name>A0A923L9T0_9FIRM</name>
<dbReference type="AlphaFoldDB" id="A0A923L9T0"/>
<dbReference type="Proteomes" id="UP000649345">
    <property type="component" value="Unassembled WGS sequence"/>
</dbReference>
<accession>A0A923L9T0</accession>
<dbReference type="PROSITE" id="PS51257">
    <property type="entry name" value="PROKAR_LIPOPROTEIN"/>
    <property type="match status" value="1"/>
</dbReference>
<keyword evidence="4" id="KW-1185">Reference proteome</keyword>
<keyword evidence="2" id="KW-0732">Signal</keyword>
<evidence type="ECO:0008006" key="5">
    <source>
        <dbReference type="Google" id="ProtNLM"/>
    </source>
</evidence>
<comment type="caution">
    <text evidence="3">The sequence shown here is derived from an EMBL/GenBank/DDBJ whole genome shotgun (WGS) entry which is preliminary data.</text>
</comment>
<sequence>MKRKSYRYMAGLCLALILAGCGSGERKTEEAGGKTEVPATVDTAEEKAGSEETTAETSEARDLTTEELRSFTDWIQRAENYGFLLSEYRDPKDADLGEIFYSGAGIATEPLTDAERQEYLEVSGREDIDTDCVRLTTEQINRVLIKRLGYTLDEMSQELPWFYLEKAKVWVTEHGDTNYVNFTCVSGRELSAGVYELECVPGDASYRPYVHSCHLTLQEKGEDYRILSNVFDDSLTYSRSIYRIDNQSFKVDLGGSWGEVIFTSYAPGQTMYGNQDVSFSLVQDNAEIYDFPSVTADNYRDPACFREVLAVSFQDCNGDGWKDVITICDYENIYGEAAGEHFKEVRLYQNMGYSFRLDTDKMDYLNANGFNNTIDEVMQHIPEAREASGK</sequence>
<proteinExistence type="predicted"/>
<protein>
    <recommendedName>
        <fullName evidence="5">YARHG domain-containing protein</fullName>
    </recommendedName>
</protein>
<feature type="signal peptide" evidence="2">
    <location>
        <begin position="1"/>
        <end position="19"/>
    </location>
</feature>
<feature type="chain" id="PRO_5039193002" description="YARHG domain-containing protein" evidence="2">
    <location>
        <begin position="20"/>
        <end position="390"/>
    </location>
</feature>
<evidence type="ECO:0000313" key="4">
    <source>
        <dbReference type="Proteomes" id="UP000649345"/>
    </source>
</evidence>